<comment type="caution">
    <text evidence="1">The sequence shown here is derived from an EMBL/GenBank/DDBJ whole genome shotgun (WGS) entry which is preliminary data.</text>
</comment>
<name>A0A4C1WHM9_EUMVA</name>
<accession>A0A4C1WHM9</accession>
<evidence type="ECO:0000313" key="1">
    <source>
        <dbReference type="EMBL" id="GBP50681.1"/>
    </source>
</evidence>
<proteinExistence type="predicted"/>
<dbReference type="EMBL" id="BGZK01000570">
    <property type="protein sequence ID" value="GBP50681.1"/>
    <property type="molecule type" value="Genomic_DNA"/>
</dbReference>
<gene>
    <name evidence="1" type="ORF">EVAR_34189_1</name>
</gene>
<sequence>MTLKPSHETRWPATRLAAAQYVRVSCPKVVGTTFLRSCSKWGSHAVKLIIARKWASSAHEIPLTENRRKVKILAVVYRPVSGDSDGLLPPPSPVSPLIYPPSFSYPIPVQEAGNALVSPLQLRLSMGGDPIFHKLVCPLGNAITNKCNCDIYDFQCTLIDSRQDF</sequence>
<protein>
    <submittedName>
        <fullName evidence="1">Uncharacterized protein</fullName>
    </submittedName>
</protein>
<keyword evidence="2" id="KW-1185">Reference proteome</keyword>
<dbReference type="Proteomes" id="UP000299102">
    <property type="component" value="Unassembled WGS sequence"/>
</dbReference>
<evidence type="ECO:0000313" key="2">
    <source>
        <dbReference type="Proteomes" id="UP000299102"/>
    </source>
</evidence>
<organism evidence="1 2">
    <name type="scientific">Eumeta variegata</name>
    <name type="common">Bagworm moth</name>
    <name type="synonym">Eumeta japonica</name>
    <dbReference type="NCBI Taxonomy" id="151549"/>
    <lineage>
        <taxon>Eukaryota</taxon>
        <taxon>Metazoa</taxon>
        <taxon>Ecdysozoa</taxon>
        <taxon>Arthropoda</taxon>
        <taxon>Hexapoda</taxon>
        <taxon>Insecta</taxon>
        <taxon>Pterygota</taxon>
        <taxon>Neoptera</taxon>
        <taxon>Endopterygota</taxon>
        <taxon>Lepidoptera</taxon>
        <taxon>Glossata</taxon>
        <taxon>Ditrysia</taxon>
        <taxon>Tineoidea</taxon>
        <taxon>Psychidae</taxon>
        <taxon>Oiketicinae</taxon>
        <taxon>Eumeta</taxon>
    </lineage>
</organism>
<dbReference type="AlphaFoldDB" id="A0A4C1WHM9"/>
<reference evidence="1 2" key="1">
    <citation type="journal article" date="2019" name="Commun. Biol.">
        <title>The bagworm genome reveals a unique fibroin gene that provides high tensile strength.</title>
        <authorList>
            <person name="Kono N."/>
            <person name="Nakamura H."/>
            <person name="Ohtoshi R."/>
            <person name="Tomita M."/>
            <person name="Numata K."/>
            <person name="Arakawa K."/>
        </authorList>
    </citation>
    <scope>NUCLEOTIDE SEQUENCE [LARGE SCALE GENOMIC DNA]</scope>
</reference>